<feature type="compositionally biased region" description="Polar residues" evidence="1">
    <location>
        <begin position="123"/>
        <end position="139"/>
    </location>
</feature>
<evidence type="ECO:0000313" key="3">
    <source>
        <dbReference type="Proteomes" id="UP000281738"/>
    </source>
</evidence>
<evidence type="ECO:0000313" key="2">
    <source>
        <dbReference type="EMBL" id="ROR90904.1"/>
    </source>
</evidence>
<sequence>MLSVTYEVRPGLSEQESHLYVDAVVELRPRSLETIWATTLDQVPGSVPEEREESAGGPVTAGAFGPFVCPEATERIVLRLQPYQALAFTMDGRPLNPGALDLLAGVDRVTGTASLDLVGQTSCWEPDQRTGSAASQTRGQPVPRAAPSRVRHRRPMGEPGGGQDHLDFDGETQFDRWVQDPGGRWFHIQGLKTVAVSTPILIGPANGGPGANVFWRAVNAVLVRVQRPGTAERCQLTVFRVGKKRERPVWGFMGDWQEGQLEAGDLVAEIRAGTFDPQSRPE</sequence>
<proteinExistence type="predicted"/>
<organism evidence="2 3">
    <name type="scientific">Nocardioides aurantiacus</name>
    <dbReference type="NCBI Taxonomy" id="86796"/>
    <lineage>
        <taxon>Bacteria</taxon>
        <taxon>Bacillati</taxon>
        <taxon>Actinomycetota</taxon>
        <taxon>Actinomycetes</taxon>
        <taxon>Propionibacteriales</taxon>
        <taxon>Nocardioidaceae</taxon>
        <taxon>Nocardioides</taxon>
    </lineage>
</organism>
<gene>
    <name evidence="2" type="ORF">EDD33_1753</name>
</gene>
<dbReference type="AlphaFoldDB" id="A0A3N2CUL1"/>
<comment type="caution">
    <text evidence="2">The sequence shown here is derived from an EMBL/GenBank/DDBJ whole genome shotgun (WGS) entry which is preliminary data.</text>
</comment>
<name>A0A3N2CUL1_9ACTN</name>
<reference evidence="2 3" key="1">
    <citation type="submission" date="2018-11" db="EMBL/GenBank/DDBJ databases">
        <title>Sequencing the genomes of 1000 actinobacteria strains.</title>
        <authorList>
            <person name="Klenk H.-P."/>
        </authorList>
    </citation>
    <scope>NUCLEOTIDE SEQUENCE [LARGE SCALE GENOMIC DNA]</scope>
    <source>
        <strain evidence="2 3">DSM 12652</strain>
    </source>
</reference>
<keyword evidence="3" id="KW-1185">Reference proteome</keyword>
<accession>A0A3N2CUL1</accession>
<feature type="region of interest" description="Disordered" evidence="1">
    <location>
        <begin position="123"/>
        <end position="169"/>
    </location>
</feature>
<dbReference type="EMBL" id="RKHO01000001">
    <property type="protein sequence ID" value="ROR90904.1"/>
    <property type="molecule type" value="Genomic_DNA"/>
</dbReference>
<protein>
    <submittedName>
        <fullName evidence="2">Uncharacterized protein</fullName>
    </submittedName>
</protein>
<evidence type="ECO:0000256" key="1">
    <source>
        <dbReference type="SAM" id="MobiDB-lite"/>
    </source>
</evidence>
<dbReference type="Proteomes" id="UP000281738">
    <property type="component" value="Unassembled WGS sequence"/>
</dbReference>